<sequence length="252" mass="28860">MEKPTGWTRRARHEVLMRHQEEEDTIKIFYGSRCVDNCLANSPSDDVFSLRNHGEYEFPFRFNLPESLPSTFHVKDRELAEMGRMTSSITYRVHAVMHRWSSQSVPRRCSGVCCSTAATKSSNAAPRATSSEKTRSFRVFSRGTCTLSASIDHDERPGDGLYEHSSKDMSMEVRLVEELAVDVPFRTQKRGATVLCQRHFPGVRAKRQADRALTLNLVSSPPWGFEPINPTMMCNFIKWKYRLIVSCNFRLS</sequence>
<dbReference type="Proteomes" id="UP001632037">
    <property type="component" value="Unassembled WGS sequence"/>
</dbReference>
<dbReference type="InterPro" id="IPR050357">
    <property type="entry name" value="Arrestin_domain-protein"/>
</dbReference>
<dbReference type="EMBL" id="JBIMZQ010000063">
    <property type="protein sequence ID" value="KAL3657603.1"/>
    <property type="molecule type" value="Genomic_DNA"/>
</dbReference>
<protein>
    <recommendedName>
        <fullName evidence="1">Arrestin-like N-terminal domain-containing protein</fullName>
    </recommendedName>
</protein>
<dbReference type="AlphaFoldDB" id="A0ABD3ET54"/>
<name>A0ABD3ET54_9STRA</name>
<keyword evidence="3" id="KW-1185">Reference proteome</keyword>
<dbReference type="PANTHER" id="PTHR11188">
    <property type="entry name" value="ARRESTIN DOMAIN CONTAINING PROTEIN"/>
    <property type="match status" value="1"/>
</dbReference>
<dbReference type="PANTHER" id="PTHR11188:SF17">
    <property type="entry name" value="FI21816P1"/>
    <property type="match status" value="1"/>
</dbReference>
<reference evidence="2 3" key="1">
    <citation type="submission" date="2024-09" db="EMBL/GenBank/DDBJ databases">
        <title>Genome sequencing and assembly of Phytophthora oleae, isolate VK10A, causative agent of rot of olive drupes.</title>
        <authorList>
            <person name="Conti Taguali S."/>
            <person name="Riolo M."/>
            <person name="La Spada F."/>
            <person name="Cacciola S.O."/>
            <person name="Dionisio G."/>
        </authorList>
    </citation>
    <scope>NUCLEOTIDE SEQUENCE [LARGE SCALE GENOMIC DNA]</scope>
    <source>
        <strain evidence="2 3">VK10A</strain>
    </source>
</reference>
<evidence type="ECO:0000313" key="2">
    <source>
        <dbReference type="EMBL" id="KAL3657603.1"/>
    </source>
</evidence>
<gene>
    <name evidence="2" type="ORF">V7S43_017570</name>
</gene>
<dbReference type="Gene3D" id="2.60.40.640">
    <property type="match status" value="1"/>
</dbReference>
<evidence type="ECO:0000259" key="1">
    <source>
        <dbReference type="Pfam" id="PF00339"/>
    </source>
</evidence>
<comment type="caution">
    <text evidence="2">The sequence shown here is derived from an EMBL/GenBank/DDBJ whole genome shotgun (WGS) entry which is preliminary data.</text>
</comment>
<dbReference type="InterPro" id="IPR011021">
    <property type="entry name" value="Arrestin-like_N"/>
</dbReference>
<proteinExistence type="predicted"/>
<accession>A0ABD3ET54</accession>
<dbReference type="InterPro" id="IPR014752">
    <property type="entry name" value="Arrestin-like_C"/>
</dbReference>
<dbReference type="Pfam" id="PF00339">
    <property type="entry name" value="Arrestin_N"/>
    <property type="match status" value="1"/>
</dbReference>
<organism evidence="2 3">
    <name type="scientific">Phytophthora oleae</name>
    <dbReference type="NCBI Taxonomy" id="2107226"/>
    <lineage>
        <taxon>Eukaryota</taxon>
        <taxon>Sar</taxon>
        <taxon>Stramenopiles</taxon>
        <taxon>Oomycota</taxon>
        <taxon>Peronosporomycetes</taxon>
        <taxon>Peronosporales</taxon>
        <taxon>Peronosporaceae</taxon>
        <taxon>Phytophthora</taxon>
    </lineage>
</organism>
<evidence type="ECO:0000313" key="3">
    <source>
        <dbReference type="Proteomes" id="UP001632037"/>
    </source>
</evidence>
<feature type="domain" description="Arrestin-like N-terminal" evidence="1">
    <location>
        <begin position="40"/>
        <end position="103"/>
    </location>
</feature>